<dbReference type="GO" id="GO:0016020">
    <property type="term" value="C:membrane"/>
    <property type="evidence" value="ECO:0007669"/>
    <property type="project" value="TreeGrafter"/>
</dbReference>
<keyword evidence="4" id="KW-1185">Reference proteome</keyword>
<gene>
    <name evidence="3" type="ORF">TDSAC_0418</name>
</gene>
<dbReference type="GO" id="GO:0016787">
    <property type="term" value="F:hydrolase activity"/>
    <property type="evidence" value="ECO:0007669"/>
    <property type="project" value="UniProtKB-KW"/>
</dbReference>
<feature type="domain" description="Serine aminopeptidase S33" evidence="2">
    <location>
        <begin position="22"/>
        <end position="125"/>
    </location>
</feature>
<sequence>MPSIKINNLETYYEIFGAGTDCLILHGGSENISTMHNLAGRLSEKNYKIYLPERRGHGRSLDTGDEFSYEQFASDTYQFIKAFKLEGCYAVGYSDGAIILLLLSIENPTLFKKIALLGGQYHYEGLEPYFVKALKTDNVLKLFEKERIEYERINKYGVSFEKFLKKIILLWLTSPKIDYTELKKITTPTLIISADRDIIKLEHTISMFRAIERSHLAIIPNSNHNFPISRPNFTASLILNFFNSKP</sequence>
<dbReference type="Gene3D" id="3.40.50.1820">
    <property type="entry name" value="alpha/beta hydrolase"/>
    <property type="match status" value="1"/>
</dbReference>
<dbReference type="SUPFAM" id="SSF53474">
    <property type="entry name" value="alpha/beta-Hydrolases"/>
    <property type="match status" value="1"/>
</dbReference>
<reference evidence="3 4" key="1">
    <citation type="submission" date="2017-04" db="EMBL/GenBank/DDBJ databases">
        <title>Genomic insights into metabolism of Thermodesulfobium acidiphilum.</title>
        <authorList>
            <person name="Toshchakov S.V."/>
            <person name="Frolov E.N."/>
            <person name="Kublanov I.V."/>
            <person name="Samarov N.I."/>
            <person name="Novikov A."/>
            <person name="Lebedinsky A.V."/>
            <person name="Bonch-Osmolovskaya E.A."/>
            <person name="Chernyh N.A."/>
        </authorList>
    </citation>
    <scope>NUCLEOTIDE SEQUENCE [LARGE SCALE GENOMIC DNA]</scope>
    <source>
        <strain evidence="3 4">3127-1</strain>
    </source>
</reference>
<evidence type="ECO:0000313" key="3">
    <source>
        <dbReference type="EMBL" id="AWB09794.1"/>
    </source>
</evidence>
<dbReference type="PANTHER" id="PTHR43798">
    <property type="entry name" value="MONOACYLGLYCEROL LIPASE"/>
    <property type="match status" value="1"/>
</dbReference>
<evidence type="ECO:0000256" key="1">
    <source>
        <dbReference type="ARBA" id="ARBA00022801"/>
    </source>
</evidence>
<dbReference type="InterPro" id="IPR022742">
    <property type="entry name" value="Hydrolase_4"/>
</dbReference>
<dbReference type="InterPro" id="IPR050266">
    <property type="entry name" value="AB_hydrolase_sf"/>
</dbReference>
<accession>A0A2R4VZA7</accession>
<name>A0A2R4VZA7_THEAF</name>
<dbReference type="EMBL" id="CP020921">
    <property type="protein sequence ID" value="AWB09794.1"/>
    <property type="molecule type" value="Genomic_DNA"/>
</dbReference>
<evidence type="ECO:0000259" key="2">
    <source>
        <dbReference type="Pfam" id="PF12146"/>
    </source>
</evidence>
<dbReference type="Pfam" id="PF12146">
    <property type="entry name" value="Hydrolase_4"/>
    <property type="match status" value="1"/>
</dbReference>
<proteinExistence type="predicted"/>
<dbReference type="KEGG" id="taci:TDSAC_0418"/>
<dbReference type="RefSeq" id="WP_108308588.1">
    <property type="nucleotide sequence ID" value="NZ_CP020921.1"/>
</dbReference>
<protein>
    <submittedName>
        <fullName evidence="3">Pimeloyl-ACP methyl ester carboxylesterase</fullName>
    </submittedName>
</protein>
<organism evidence="3 4">
    <name type="scientific">Thermodesulfobium acidiphilum</name>
    <dbReference type="NCBI Taxonomy" id="1794699"/>
    <lineage>
        <taxon>Bacteria</taxon>
        <taxon>Pseudomonadati</taxon>
        <taxon>Thermodesulfobiota</taxon>
        <taxon>Thermodesulfobiia</taxon>
        <taxon>Thermodesulfobiales</taxon>
        <taxon>Thermodesulfobiaceae</taxon>
        <taxon>Thermodesulfobium</taxon>
    </lineage>
</organism>
<dbReference type="PANTHER" id="PTHR43798:SF31">
    <property type="entry name" value="AB HYDROLASE SUPERFAMILY PROTEIN YCLE"/>
    <property type="match status" value="1"/>
</dbReference>
<keyword evidence="1" id="KW-0378">Hydrolase</keyword>
<evidence type="ECO:0000313" key="4">
    <source>
        <dbReference type="Proteomes" id="UP000244792"/>
    </source>
</evidence>
<dbReference type="OrthoDB" id="9773293at2"/>
<dbReference type="InterPro" id="IPR029058">
    <property type="entry name" value="AB_hydrolase_fold"/>
</dbReference>
<dbReference type="Proteomes" id="UP000244792">
    <property type="component" value="Chromosome"/>
</dbReference>
<dbReference type="AlphaFoldDB" id="A0A2R4VZA7"/>